<dbReference type="RefSeq" id="WP_186872693.1">
    <property type="nucleotide sequence ID" value="NZ_JACOOR010000001.1"/>
</dbReference>
<reference evidence="1" key="1">
    <citation type="submission" date="2020-08" db="EMBL/GenBank/DDBJ databases">
        <title>Genome public.</title>
        <authorList>
            <person name="Liu C."/>
            <person name="Sun Q."/>
        </authorList>
    </citation>
    <scope>NUCLEOTIDE SEQUENCE</scope>
    <source>
        <strain evidence="1">NSJ-68</strain>
    </source>
</reference>
<keyword evidence="2" id="KW-1185">Reference proteome</keyword>
<dbReference type="Proteomes" id="UP000649345">
    <property type="component" value="Unassembled WGS sequence"/>
</dbReference>
<dbReference type="EMBL" id="JACOOR010000001">
    <property type="protein sequence ID" value="MBC5658613.1"/>
    <property type="molecule type" value="Genomic_DNA"/>
</dbReference>
<dbReference type="InterPro" id="IPR012902">
    <property type="entry name" value="N_methyl_site"/>
</dbReference>
<sequence>MRIKKILRQKQGTTLVEMLACLTLISIILLMAARGLSSASRIFLRLQKTQYAQSILDTAMTELRNVAGEATGYVKIYENGTHIAGQTGTTSGTALEFLDSKGYVRLLTTDGCEATELYRGDEELGTAKAVEAGELLTRYYTRNNDGTYVCAKDGTPVARAMEPAYSKGFYMENYLEIVYRIPDGIQEGDPVDTMVVTVNLYEDEEHRKLAASDAEVLDFRYEVKYTKANTAE</sequence>
<evidence type="ECO:0000313" key="1">
    <source>
        <dbReference type="EMBL" id="MBC5658613.1"/>
    </source>
</evidence>
<protein>
    <submittedName>
        <fullName evidence="1">Prepilin-type N-terminal cleavage/methylation domain-containing protein</fullName>
    </submittedName>
</protein>
<dbReference type="AlphaFoldDB" id="A0A923RKX3"/>
<organism evidence="1 2">
    <name type="scientific">Anaerosacchariphilus hominis</name>
    <dbReference type="NCBI Taxonomy" id="2763017"/>
    <lineage>
        <taxon>Bacteria</taxon>
        <taxon>Bacillati</taxon>
        <taxon>Bacillota</taxon>
        <taxon>Clostridia</taxon>
        <taxon>Lachnospirales</taxon>
        <taxon>Lachnospiraceae</taxon>
        <taxon>Anaerosacchariphilus</taxon>
    </lineage>
</organism>
<comment type="caution">
    <text evidence="1">The sequence shown here is derived from an EMBL/GenBank/DDBJ whole genome shotgun (WGS) entry which is preliminary data.</text>
</comment>
<name>A0A923RKX3_9FIRM</name>
<evidence type="ECO:0000313" key="2">
    <source>
        <dbReference type="Proteomes" id="UP000649345"/>
    </source>
</evidence>
<dbReference type="NCBIfam" id="TIGR02532">
    <property type="entry name" value="IV_pilin_GFxxxE"/>
    <property type="match status" value="1"/>
</dbReference>
<proteinExistence type="predicted"/>
<accession>A0A923RKX3</accession>
<gene>
    <name evidence="1" type="ORF">H8S44_02275</name>
</gene>